<dbReference type="InterPro" id="IPR052908">
    <property type="entry name" value="AP-4-A_phosphorylase"/>
</dbReference>
<proteinExistence type="predicted"/>
<dbReference type="InterPro" id="IPR011146">
    <property type="entry name" value="HIT-like"/>
</dbReference>
<evidence type="ECO:0000259" key="1">
    <source>
        <dbReference type="PROSITE" id="PS51084"/>
    </source>
</evidence>
<sequence length="106" mass="12109">VIEDFHPISQGHLLIITKRHVESFFKTTEEEKIALLKGIEQAKVLIEKKLSPDGFNIGINDGEAAGQTINHLHIHLIPRYKGDSQDPRGGIRWIFPDKAPYWKNNE</sequence>
<dbReference type="PROSITE" id="PS00892">
    <property type="entry name" value="HIT_1"/>
    <property type="match status" value="1"/>
</dbReference>
<dbReference type="InterPro" id="IPR036265">
    <property type="entry name" value="HIT-like_sf"/>
</dbReference>
<feature type="domain" description="HIT" evidence="1">
    <location>
        <begin position="1"/>
        <end position="86"/>
    </location>
</feature>
<dbReference type="GO" id="GO:0003824">
    <property type="term" value="F:catalytic activity"/>
    <property type="evidence" value="ECO:0007669"/>
    <property type="project" value="InterPro"/>
</dbReference>
<dbReference type="AlphaFoldDB" id="A0A382NEA2"/>
<dbReference type="PROSITE" id="PS51084">
    <property type="entry name" value="HIT_2"/>
    <property type="match status" value="1"/>
</dbReference>
<dbReference type="SUPFAM" id="SSF54197">
    <property type="entry name" value="HIT-like"/>
    <property type="match status" value="1"/>
</dbReference>
<dbReference type="Gene3D" id="3.30.428.10">
    <property type="entry name" value="HIT-like"/>
    <property type="match status" value="1"/>
</dbReference>
<evidence type="ECO:0000313" key="2">
    <source>
        <dbReference type="EMBL" id="SVC59376.1"/>
    </source>
</evidence>
<dbReference type="EMBL" id="UINC01099816">
    <property type="protein sequence ID" value="SVC59376.1"/>
    <property type="molecule type" value="Genomic_DNA"/>
</dbReference>
<dbReference type="InterPro" id="IPR019808">
    <property type="entry name" value="Histidine_triad_CS"/>
</dbReference>
<organism evidence="2">
    <name type="scientific">marine metagenome</name>
    <dbReference type="NCBI Taxonomy" id="408172"/>
    <lineage>
        <taxon>unclassified sequences</taxon>
        <taxon>metagenomes</taxon>
        <taxon>ecological metagenomes</taxon>
    </lineage>
</organism>
<dbReference type="PANTHER" id="PTHR42997:SF1">
    <property type="entry name" value="AP-4-A PHOSPHORYLASE"/>
    <property type="match status" value="1"/>
</dbReference>
<gene>
    <name evidence="2" type="ORF">METZ01_LOCUS312230</name>
</gene>
<accession>A0A382NEA2</accession>
<dbReference type="PANTHER" id="PTHR42997">
    <property type="entry name" value="HIT FAMILY HYDROLASE"/>
    <property type="match status" value="1"/>
</dbReference>
<protein>
    <recommendedName>
        <fullName evidence="1">HIT domain-containing protein</fullName>
    </recommendedName>
</protein>
<name>A0A382NEA2_9ZZZZ</name>
<reference evidence="2" key="1">
    <citation type="submission" date="2018-05" db="EMBL/GenBank/DDBJ databases">
        <authorList>
            <person name="Lanie J.A."/>
            <person name="Ng W.-L."/>
            <person name="Kazmierczak K.M."/>
            <person name="Andrzejewski T.M."/>
            <person name="Davidsen T.M."/>
            <person name="Wayne K.J."/>
            <person name="Tettelin H."/>
            <person name="Glass J.I."/>
            <person name="Rusch D."/>
            <person name="Podicherti R."/>
            <person name="Tsui H.-C.T."/>
            <person name="Winkler M.E."/>
        </authorList>
    </citation>
    <scope>NUCLEOTIDE SEQUENCE</scope>
</reference>
<dbReference type="Pfam" id="PF01230">
    <property type="entry name" value="HIT"/>
    <property type="match status" value="1"/>
</dbReference>
<feature type="non-terminal residue" evidence="2">
    <location>
        <position position="1"/>
    </location>
</feature>